<dbReference type="InterPro" id="IPR007052">
    <property type="entry name" value="CS_dom"/>
</dbReference>
<dbReference type="SUPFAM" id="SSF52540">
    <property type="entry name" value="P-loop containing nucleoside triphosphate hydrolases"/>
    <property type="match status" value="1"/>
</dbReference>
<evidence type="ECO:0000313" key="18">
    <source>
        <dbReference type="Proteomes" id="UP000887116"/>
    </source>
</evidence>
<dbReference type="Pfam" id="PF00270">
    <property type="entry name" value="DEAD"/>
    <property type="match status" value="1"/>
</dbReference>
<evidence type="ECO:0000256" key="7">
    <source>
        <dbReference type="ARBA" id="ARBA00022806"/>
    </source>
</evidence>
<feature type="compositionally biased region" description="Polar residues" evidence="13">
    <location>
        <begin position="256"/>
        <end position="279"/>
    </location>
</feature>
<reference evidence="17" key="1">
    <citation type="submission" date="2020-07" db="EMBL/GenBank/DDBJ databases">
        <title>Multicomponent nature underlies the extraordinary mechanical properties of spider dragline silk.</title>
        <authorList>
            <person name="Kono N."/>
            <person name="Nakamura H."/>
            <person name="Mori M."/>
            <person name="Yoshida Y."/>
            <person name="Ohtoshi R."/>
            <person name="Malay A.D."/>
            <person name="Moran D.A.P."/>
            <person name="Tomita M."/>
            <person name="Numata K."/>
            <person name="Arakawa K."/>
        </authorList>
    </citation>
    <scope>NUCLEOTIDE SEQUENCE</scope>
</reference>
<keyword evidence="6" id="KW-0378">Hydrolase</keyword>
<dbReference type="Pfam" id="PF00567">
    <property type="entry name" value="TUDOR"/>
    <property type="match status" value="1"/>
</dbReference>
<evidence type="ECO:0000256" key="8">
    <source>
        <dbReference type="ARBA" id="ARBA00022840"/>
    </source>
</evidence>
<dbReference type="GO" id="GO:0003724">
    <property type="term" value="F:RNA helicase activity"/>
    <property type="evidence" value="ECO:0007669"/>
    <property type="project" value="UniProtKB-EC"/>
</dbReference>
<sequence>IVLHPATDKSVQKEKRTLDSSQPVAVSTLISKGIDKKRYRVQNGIKNSTDAKETIVPNNNVSLESANKGKEFGASLSIREELQKDIQHNHSEDTKDSNKVLKSTLYNSSTDFASSSGSEVLTEANDISKSITVDAMKKNLLEISKRKARMEKFRIMYRKNRLRALAECKENSSNIVVQTSEESDEINNIVKSEHKIESLTSEMKQNMTQGTSSMKSDVETLIYELKENVITEASCMVNNPEQVIFAQDFLEMNDSSSESQINSRRTSTSIESEVESQLNCERHENSVSAPKQNENISSTQKLKALIKKRYRVQNGIKNSTDVKETIVPNNNVSLESANKGKEFGASLSIPEELQKDIQHNHSEDTKDSNKVLKSTLYNSSTDFASSSGSEVLTEANDISKSITVDAMKKNLLEISERKARMEKFRIMFRKNRLRALAESKEYSSNVVVQTSEESDEINNIVKSEHKIESLTSEMKQNMTQETSSMKSDVETLIYEPKENVITQASCMVNNPEQVIFAQDFLEMNDSSSESQINSRRTSTSIESEVESQLNCERHENSVSANFGPEVFGDNHIPAICLGKNVPDFVFSLSDISFSSILKKTLEKLNFEGPSSVQSAAWPAAKRNISYAAIAPPHSGKTAGYLLPIVSNFLNKVYNGLPKTRGPVAIIICSSWKKVFAVQDLLNLFLDGFKLKILTYFADGKRKRNRIVTLLNGCDILISIPSILLNLFKEDVICIKRCCHLILDDGTNLMADHIKEIKETIRMFSAKLKRENELIIPLQIVINSERWTNSIASFVDKCMKNAFLLFTSYLEAAIHAQIPVIPHVCNESEKDNRLLSLIKANEGKTVVCTKEMDKALHIHSFLKSENVRSFLITEEMEHYISEGIIHDWKSVSSHLPYCLVSTDSALTVKIKEADCIIHYDVPEMSRLQFGYRFSCMTERLMKQDISKCESHILLSETCYSQAKALMKIIKRTGKEISKEMRDLVIKQEKIQCPPDVPLCHYFKAFGKCKLPICTKRHYINSVSDKPNIVPKEGDVHAMVTHVFDATHFYVKILRYLPPDGEQLLSMSCEYAKLGSNLRKYYSVESNRKVVKDPVVGENYIIRDSNKLAYRVKVLDLLNLEETKCQKITLLYRDEGFIRSYDHWELFEDIDFASLPSPHAVEVYLCNVCTPDSCPEWNAQANHFVKKLILNKEVHGKIALCLGETLFLHPFAFREKMKFVDDYINILSVESSLIKDGFARENKKHIETLKIACKNKIPFPNIKKTNPPPENATEFKPEISYAFLEMNAYEDVYVSSVISPQQVYVQRVKFVKCLEELLEKINAKVAAGKVKKCSTLLKGMHCIAPFDEDNRYYRAVVTNVSPDNDDVQLFFVDFGDSCYSPKDSIYDLSLEFMLLPFQAIECELDGISAPHGGWSDKCIEYFTDLTKDEEGCMKILELKAFTKLICYDAGNRYKVDIWNGVKTLTEQLLEERFANPGEKSVPAEISVEPVDKEFDENIPSDYAASTSDDDDVPLENKYHHSLFCIALAKMMMEGMSNSEAVAEAKKEMSEKKEQKEDREYAAKITDTLKTQKFPDLESNVMLTSPVLALQRLLKYAEKQNKIKEKKPKISWWDSSKYVYILVKLKDVQIYELNVQDNLFTFKTSHKGSDYFIEEEFYSLIFSKNFDIKNEFEGLRLILEKQENVRWPHLTKQNVKVPYIKYDLDHIDDSDCEDSFQESIPTKHSPIVDEAEEIRIDEPSDEDSDDDYLIPWQKIAEYRDKFNWLD</sequence>
<evidence type="ECO:0000256" key="6">
    <source>
        <dbReference type="ARBA" id="ARBA00022801"/>
    </source>
</evidence>
<dbReference type="InterPro" id="IPR008978">
    <property type="entry name" value="HSP20-like_chaperone"/>
</dbReference>
<evidence type="ECO:0000256" key="13">
    <source>
        <dbReference type="SAM" id="MobiDB-lite"/>
    </source>
</evidence>
<dbReference type="EMBL" id="BMAO01028072">
    <property type="protein sequence ID" value="GFR21842.1"/>
    <property type="molecule type" value="Genomic_DNA"/>
</dbReference>
<dbReference type="Proteomes" id="UP000887116">
    <property type="component" value="Unassembled WGS sequence"/>
</dbReference>
<keyword evidence="18" id="KW-1185">Reference proteome</keyword>
<proteinExistence type="predicted"/>
<evidence type="ECO:0000256" key="11">
    <source>
        <dbReference type="ARBA" id="ARBA00023254"/>
    </source>
</evidence>
<evidence type="ECO:0000256" key="9">
    <source>
        <dbReference type="ARBA" id="ARBA00022871"/>
    </source>
</evidence>
<evidence type="ECO:0000256" key="2">
    <source>
        <dbReference type="ARBA" id="ARBA00022473"/>
    </source>
</evidence>
<evidence type="ECO:0000256" key="10">
    <source>
        <dbReference type="ARBA" id="ARBA00023158"/>
    </source>
</evidence>
<dbReference type="InterPro" id="IPR014001">
    <property type="entry name" value="Helicase_ATP-bd"/>
</dbReference>
<dbReference type="SUPFAM" id="SSF63748">
    <property type="entry name" value="Tudor/PWWP/MBT"/>
    <property type="match status" value="1"/>
</dbReference>
<dbReference type="GO" id="GO:0005737">
    <property type="term" value="C:cytoplasm"/>
    <property type="evidence" value="ECO:0007669"/>
    <property type="project" value="UniProtKB-ARBA"/>
</dbReference>
<comment type="caution">
    <text evidence="17">The sequence shown here is derived from an EMBL/GenBank/DDBJ whole genome shotgun (WGS) entry which is preliminary data.</text>
</comment>
<dbReference type="InterPro" id="IPR035437">
    <property type="entry name" value="SNase_OB-fold_sf"/>
</dbReference>
<dbReference type="GO" id="GO:0016787">
    <property type="term" value="F:hydrolase activity"/>
    <property type="evidence" value="ECO:0007669"/>
    <property type="project" value="UniProtKB-KW"/>
</dbReference>
<feature type="region of interest" description="Disordered" evidence="13">
    <location>
        <begin position="256"/>
        <end position="292"/>
    </location>
</feature>
<feature type="domain" description="CS" evidence="16">
    <location>
        <begin position="1602"/>
        <end position="1688"/>
    </location>
</feature>
<dbReference type="PROSITE" id="PS51203">
    <property type="entry name" value="CS"/>
    <property type="match status" value="1"/>
</dbReference>
<dbReference type="Gene3D" id="3.40.50.300">
    <property type="entry name" value="P-loop containing nucleotide triphosphate hydrolases"/>
    <property type="match status" value="2"/>
</dbReference>
<dbReference type="InterPro" id="IPR011545">
    <property type="entry name" value="DEAD/DEAH_box_helicase_dom"/>
</dbReference>
<feature type="domain" description="Tudor" evidence="14">
    <location>
        <begin position="1333"/>
        <end position="1393"/>
    </location>
</feature>
<gene>
    <name evidence="17" type="primary">NCL1_32349</name>
    <name evidence="17" type="ORF">TNCT_15581</name>
</gene>
<dbReference type="SUPFAM" id="SSF49764">
    <property type="entry name" value="HSP20-like chaperones"/>
    <property type="match status" value="1"/>
</dbReference>
<evidence type="ECO:0000259" key="16">
    <source>
        <dbReference type="PROSITE" id="PS51203"/>
    </source>
</evidence>
<evidence type="ECO:0000256" key="5">
    <source>
        <dbReference type="ARBA" id="ARBA00022782"/>
    </source>
</evidence>
<dbReference type="OrthoDB" id="6437078at2759"/>
<evidence type="ECO:0000259" key="15">
    <source>
        <dbReference type="PROSITE" id="PS51192"/>
    </source>
</evidence>
<keyword evidence="5" id="KW-0221">Differentiation</keyword>
<dbReference type="EC" id="3.6.4.13" evidence="1"/>
<dbReference type="InterPro" id="IPR002999">
    <property type="entry name" value="Tudor"/>
</dbReference>
<keyword evidence="10" id="KW-0943">RNA-mediated gene silencing</keyword>
<dbReference type="PANTHER" id="PTHR22655">
    <property type="entry name" value="ATP-DEPENDENT RNA HELICASE TDRD12-RELATED"/>
    <property type="match status" value="1"/>
</dbReference>
<keyword evidence="4" id="KW-0547">Nucleotide-binding</keyword>
<evidence type="ECO:0000256" key="12">
    <source>
        <dbReference type="ARBA" id="ARBA00047984"/>
    </source>
</evidence>
<evidence type="ECO:0000256" key="1">
    <source>
        <dbReference type="ARBA" id="ARBA00012552"/>
    </source>
</evidence>
<dbReference type="Gene3D" id="2.40.50.90">
    <property type="match status" value="1"/>
</dbReference>
<keyword evidence="2" id="KW-0217">Developmental protein</keyword>
<dbReference type="CDD" id="cd20435">
    <property type="entry name" value="Tudor_TDRD12_rpt2"/>
    <property type="match status" value="1"/>
</dbReference>
<dbReference type="PROSITE" id="PS51192">
    <property type="entry name" value="HELICASE_ATP_BIND_1"/>
    <property type="match status" value="1"/>
</dbReference>
<organism evidence="17 18">
    <name type="scientific">Trichonephila clavata</name>
    <name type="common">Joro spider</name>
    <name type="synonym">Nephila clavata</name>
    <dbReference type="NCBI Taxonomy" id="2740835"/>
    <lineage>
        <taxon>Eukaryota</taxon>
        <taxon>Metazoa</taxon>
        <taxon>Ecdysozoa</taxon>
        <taxon>Arthropoda</taxon>
        <taxon>Chelicerata</taxon>
        <taxon>Arachnida</taxon>
        <taxon>Araneae</taxon>
        <taxon>Araneomorphae</taxon>
        <taxon>Entelegynae</taxon>
        <taxon>Araneoidea</taxon>
        <taxon>Nephilidae</taxon>
        <taxon>Trichonephila</taxon>
    </lineage>
</organism>
<evidence type="ECO:0000256" key="3">
    <source>
        <dbReference type="ARBA" id="ARBA00022737"/>
    </source>
</evidence>
<dbReference type="Gene3D" id="2.60.40.790">
    <property type="match status" value="1"/>
</dbReference>
<evidence type="ECO:0000256" key="4">
    <source>
        <dbReference type="ARBA" id="ARBA00022741"/>
    </source>
</evidence>
<dbReference type="GO" id="GO:0005524">
    <property type="term" value="F:ATP binding"/>
    <property type="evidence" value="ECO:0007669"/>
    <property type="project" value="UniProtKB-KW"/>
</dbReference>
<dbReference type="GO" id="GO:0051321">
    <property type="term" value="P:meiotic cell cycle"/>
    <property type="evidence" value="ECO:0007669"/>
    <property type="project" value="UniProtKB-KW"/>
</dbReference>
<dbReference type="Gene3D" id="2.30.30.140">
    <property type="match status" value="1"/>
</dbReference>
<dbReference type="GO" id="GO:0003676">
    <property type="term" value="F:nucleic acid binding"/>
    <property type="evidence" value="ECO:0007669"/>
    <property type="project" value="InterPro"/>
</dbReference>
<keyword evidence="8" id="KW-0067">ATP-binding</keyword>
<dbReference type="GO" id="GO:0031047">
    <property type="term" value="P:regulatory ncRNA-mediated gene silencing"/>
    <property type="evidence" value="ECO:0007669"/>
    <property type="project" value="UniProtKB-KW"/>
</dbReference>
<feature type="non-terminal residue" evidence="17">
    <location>
        <position position="1"/>
    </location>
</feature>
<keyword evidence="11" id="KW-0469">Meiosis</keyword>
<protein>
    <recommendedName>
        <fullName evidence="1">RNA helicase</fullName>
        <ecNumber evidence="1">3.6.4.13</ecNumber>
    </recommendedName>
</protein>
<comment type="catalytic activity">
    <reaction evidence="12">
        <text>ATP + H2O = ADP + phosphate + H(+)</text>
        <dbReference type="Rhea" id="RHEA:13065"/>
        <dbReference type="ChEBI" id="CHEBI:15377"/>
        <dbReference type="ChEBI" id="CHEBI:15378"/>
        <dbReference type="ChEBI" id="CHEBI:30616"/>
        <dbReference type="ChEBI" id="CHEBI:43474"/>
        <dbReference type="ChEBI" id="CHEBI:456216"/>
        <dbReference type="EC" id="3.6.4.13"/>
    </reaction>
</comment>
<dbReference type="GO" id="GO:0007283">
    <property type="term" value="P:spermatogenesis"/>
    <property type="evidence" value="ECO:0007669"/>
    <property type="project" value="UniProtKB-KW"/>
</dbReference>
<keyword evidence="9" id="KW-0744">Spermatogenesis</keyword>
<evidence type="ECO:0000313" key="17">
    <source>
        <dbReference type="EMBL" id="GFR21842.1"/>
    </source>
</evidence>
<name>A0A8X6HDS1_TRICU</name>
<keyword evidence="7 17" id="KW-0347">Helicase</keyword>
<keyword evidence="3" id="KW-0677">Repeat</keyword>
<dbReference type="PROSITE" id="PS50304">
    <property type="entry name" value="TUDOR"/>
    <property type="match status" value="1"/>
</dbReference>
<feature type="domain" description="Helicase ATP-binding" evidence="15">
    <location>
        <begin position="617"/>
        <end position="785"/>
    </location>
</feature>
<dbReference type="GO" id="GO:0042078">
    <property type="term" value="P:germ-line stem cell division"/>
    <property type="evidence" value="ECO:0007669"/>
    <property type="project" value="TreeGrafter"/>
</dbReference>
<dbReference type="InterPro" id="IPR027417">
    <property type="entry name" value="P-loop_NTPase"/>
</dbReference>
<dbReference type="PANTHER" id="PTHR22655:SF2">
    <property type="entry name" value="ATP-DEPENDENT RNA HELICASE TDRD12-RELATED"/>
    <property type="match status" value="1"/>
</dbReference>
<accession>A0A8X6HDS1</accession>
<dbReference type="SMART" id="SM00333">
    <property type="entry name" value="TUDOR"/>
    <property type="match status" value="1"/>
</dbReference>
<evidence type="ECO:0000259" key="14">
    <source>
        <dbReference type="PROSITE" id="PS50304"/>
    </source>
</evidence>